<dbReference type="GO" id="GO:0003677">
    <property type="term" value="F:DNA binding"/>
    <property type="evidence" value="ECO:0007669"/>
    <property type="project" value="InterPro"/>
</dbReference>
<keyword evidence="4" id="KW-1185">Reference proteome</keyword>
<evidence type="ECO:0000259" key="2">
    <source>
        <dbReference type="Pfam" id="PF01498"/>
    </source>
</evidence>
<dbReference type="InterPro" id="IPR036397">
    <property type="entry name" value="RNaseH_sf"/>
</dbReference>
<dbReference type="STRING" id="1429867.A0A0G4PWL9"/>
<proteinExistence type="predicted"/>
<gene>
    <name evidence="3" type="ORF">PCAMFM013_S061g000031</name>
</gene>
<evidence type="ECO:0000256" key="1">
    <source>
        <dbReference type="SAM" id="MobiDB-lite"/>
    </source>
</evidence>
<dbReference type="AlphaFoldDB" id="A0A0G4PWL9"/>
<dbReference type="Proteomes" id="UP000053732">
    <property type="component" value="Unassembled WGS sequence"/>
</dbReference>
<evidence type="ECO:0000313" key="3">
    <source>
        <dbReference type="EMBL" id="CRL30857.1"/>
    </source>
</evidence>
<feature type="region of interest" description="Disordered" evidence="1">
    <location>
        <begin position="17"/>
        <end position="37"/>
    </location>
</feature>
<accession>A0A0G4PWL9</accession>
<sequence length="193" mass="23069">MRFYDIPRSTIQYTLTQESKRQKQESLPRLGQPRKLTEDDRDNIYGIMQETPSFSTEKLLAEVDFKVHRQSIWRLTHQMGLRKWRKMHRPALKPIHAEKRLRWARRWQYLEPSGWACVYFSDECIVERGIGARHEWTFTRPKDQLNHHPIEGPQVQMVPSRGKQVCCDMRLVQIRNQAALSELAPKCLYRRPS</sequence>
<feature type="domain" description="Transposase Tc1-like" evidence="2">
    <location>
        <begin position="41"/>
        <end position="108"/>
    </location>
</feature>
<evidence type="ECO:0000313" key="4">
    <source>
        <dbReference type="Proteomes" id="UP000053732"/>
    </source>
</evidence>
<dbReference type="GO" id="GO:0006313">
    <property type="term" value="P:DNA transposition"/>
    <property type="evidence" value="ECO:0007669"/>
    <property type="project" value="InterPro"/>
</dbReference>
<dbReference type="InterPro" id="IPR002492">
    <property type="entry name" value="Transposase_Tc1-like"/>
</dbReference>
<reference evidence="3 4" key="1">
    <citation type="journal article" date="2014" name="Nat. Commun.">
        <title>Multiple recent horizontal transfers of a large genomic region in cheese making fungi.</title>
        <authorList>
            <person name="Cheeseman K."/>
            <person name="Ropars J."/>
            <person name="Renault P."/>
            <person name="Dupont J."/>
            <person name="Gouzy J."/>
            <person name="Branca A."/>
            <person name="Abraham A.L."/>
            <person name="Ceppi M."/>
            <person name="Conseiller E."/>
            <person name="Debuchy R."/>
            <person name="Malagnac F."/>
            <person name="Goarin A."/>
            <person name="Silar P."/>
            <person name="Lacoste S."/>
            <person name="Sallet E."/>
            <person name="Bensimon A."/>
            <person name="Giraud T."/>
            <person name="Brygoo Y."/>
        </authorList>
    </citation>
    <scope>NUCLEOTIDE SEQUENCE [LARGE SCALE GENOMIC DNA]</scope>
    <source>
        <strain evidence="4">FM 013</strain>
    </source>
</reference>
<dbReference type="Gene3D" id="3.30.420.10">
    <property type="entry name" value="Ribonuclease H-like superfamily/Ribonuclease H"/>
    <property type="match status" value="1"/>
</dbReference>
<name>A0A0G4PWL9_PENC3</name>
<protein>
    <submittedName>
        <fullName evidence="3">Transposase, Tc1-like</fullName>
    </submittedName>
</protein>
<dbReference type="GO" id="GO:0015074">
    <property type="term" value="P:DNA integration"/>
    <property type="evidence" value="ECO:0007669"/>
    <property type="project" value="InterPro"/>
</dbReference>
<organism evidence="3 4">
    <name type="scientific">Penicillium camemberti (strain FM 013)</name>
    <dbReference type="NCBI Taxonomy" id="1429867"/>
    <lineage>
        <taxon>Eukaryota</taxon>
        <taxon>Fungi</taxon>
        <taxon>Dikarya</taxon>
        <taxon>Ascomycota</taxon>
        <taxon>Pezizomycotina</taxon>
        <taxon>Eurotiomycetes</taxon>
        <taxon>Eurotiomycetidae</taxon>
        <taxon>Eurotiales</taxon>
        <taxon>Aspergillaceae</taxon>
        <taxon>Penicillium</taxon>
    </lineage>
</organism>
<dbReference type="EMBL" id="HG793194">
    <property type="protein sequence ID" value="CRL30857.1"/>
    <property type="molecule type" value="Genomic_DNA"/>
</dbReference>
<dbReference type="Pfam" id="PF01498">
    <property type="entry name" value="HTH_Tnp_Tc3_2"/>
    <property type="match status" value="1"/>
</dbReference>